<dbReference type="InterPro" id="IPR002733">
    <property type="entry name" value="AMMECR1_domain"/>
</dbReference>
<reference evidence="2" key="1">
    <citation type="submission" date="2021-01" db="EMBL/GenBank/DDBJ databases">
        <title>Whole genome shotgun sequence of Actinocatenispora rupis NBRC 107355.</title>
        <authorList>
            <person name="Komaki H."/>
            <person name="Tamura T."/>
        </authorList>
    </citation>
    <scope>NUCLEOTIDE SEQUENCE</scope>
    <source>
        <strain evidence="2">NBRC 107355</strain>
    </source>
</reference>
<evidence type="ECO:0000313" key="2">
    <source>
        <dbReference type="EMBL" id="GID16139.1"/>
    </source>
</evidence>
<proteinExistence type="predicted"/>
<dbReference type="PANTHER" id="PTHR13016">
    <property type="entry name" value="AMMECR1 HOMOLOG"/>
    <property type="match status" value="1"/>
</dbReference>
<dbReference type="SUPFAM" id="SSF143447">
    <property type="entry name" value="AMMECR1-like"/>
    <property type="match status" value="1"/>
</dbReference>
<comment type="caution">
    <text evidence="2">The sequence shown here is derived from an EMBL/GenBank/DDBJ whole genome shotgun (WGS) entry which is preliminary data.</text>
</comment>
<keyword evidence="3" id="KW-1185">Reference proteome</keyword>
<dbReference type="AlphaFoldDB" id="A0A8J3NHM1"/>
<dbReference type="Gene3D" id="3.30.700.20">
    <property type="entry name" value="Hypothetical protein ph0010, domain 1"/>
    <property type="match status" value="1"/>
</dbReference>
<sequence length="196" mass="20677">MSDDPLTAAEGAALTRLAVATVADRLRGAGGGPPPPALAPLLAPGASFVTLTRGGRLLGCIGTLRAVRPLFLDVARNAARAMRDPRLPPVTADDWPELDLSVAVLTPPEQLAVDGREALLAALRPGVDGLLLTDGHRRATFLPAVWEKLGEPARFLDHLLAKGGWQPGGWPDDLTVSRYRSVEFHDRAPRAPLGTG</sequence>
<dbReference type="PROSITE" id="PS51112">
    <property type="entry name" value="AMMECR1"/>
    <property type="match status" value="1"/>
</dbReference>
<dbReference type="RefSeq" id="WP_203664775.1">
    <property type="nucleotide sequence ID" value="NZ_BAAAZM010000027.1"/>
</dbReference>
<organism evidence="2 3">
    <name type="scientific">Actinocatenispora rupis</name>
    <dbReference type="NCBI Taxonomy" id="519421"/>
    <lineage>
        <taxon>Bacteria</taxon>
        <taxon>Bacillati</taxon>
        <taxon>Actinomycetota</taxon>
        <taxon>Actinomycetes</taxon>
        <taxon>Micromonosporales</taxon>
        <taxon>Micromonosporaceae</taxon>
        <taxon>Actinocatenispora</taxon>
    </lineage>
</organism>
<dbReference type="InterPro" id="IPR027623">
    <property type="entry name" value="AmmeMemoSam_A"/>
</dbReference>
<dbReference type="Gene3D" id="3.30.1490.150">
    <property type="entry name" value="Hypothetical protein ph0010, domain 2"/>
    <property type="match status" value="1"/>
</dbReference>
<dbReference type="InterPro" id="IPR027485">
    <property type="entry name" value="AMMECR1_N"/>
</dbReference>
<name>A0A8J3NHM1_9ACTN</name>
<dbReference type="InterPro" id="IPR036071">
    <property type="entry name" value="AMMECR1_dom_sf"/>
</dbReference>
<dbReference type="Pfam" id="PF01871">
    <property type="entry name" value="AMMECR1"/>
    <property type="match status" value="1"/>
</dbReference>
<dbReference type="InterPro" id="IPR023473">
    <property type="entry name" value="AMMECR1"/>
</dbReference>
<protein>
    <recommendedName>
        <fullName evidence="1">AMMECR1 domain-containing protein</fullName>
    </recommendedName>
</protein>
<dbReference type="PANTHER" id="PTHR13016:SF0">
    <property type="entry name" value="AMME SYNDROME CANDIDATE GENE 1 PROTEIN"/>
    <property type="match status" value="1"/>
</dbReference>
<accession>A0A8J3NHM1</accession>
<dbReference type="Proteomes" id="UP000612808">
    <property type="component" value="Unassembled WGS sequence"/>
</dbReference>
<feature type="domain" description="AMMECR1" evidence="1">
    <location>
        <begin position="9"/>
        <end position="195"/>
    </location>
</feature>
<dbReference type="EMBL" id="BOMB01000053">
    <property type="protein sequence ID" value="GID16139.1"/>
    <property type="molecule type" value="Genomic_DNA"/>
</dbReference>
<dbReference type="NCBIfam" id="TIGR04335">
    <property type="entry name" value="AmmeMemoSam_A"/>
    <property type="match status" value="1"/>
</dbReference>
<evidence type="ECO:0000313" key="3">
    <source>
        <dbReference type="Proteomes" id="UP000612808"/>
    </source>
</evidence>
<gene>
    <name evidence="2" type="ORF">Aru02nite_70280</name>
</gene>
<evidence type="ECO:0000259" key="1">
    <source>
        <dbReference type="PROSITE" id="PS51112"/>
    </source>
</evidence>